<dbReference type="AlphaFoldDB" id="A0A5S6R3C7"/>
<dbReference type="GO" id="GO:0006355">
    <property type="term" value="P:regulation of DNA-templated transcription"/>
    <property type="evidence" value="ECO:0007669"/>
    <property type="project" value="InterPro"/>
</dbReference>
<dbReference type="WBParaSite" id="TMUE_3000014000.1">
    <property type="protein sequence ID" value="TMUE_3000014000.1"/>
    <property type="gene ID" value="WBGene00292254"/>
</dbReference>
<evidence type="ECO:0000256" key="4">
    <source>
        <dbReference type="ARBA" id="ARBA00023242"/>
    </source>
</evidence>
<dbReference type="InterPro" id="IPR036638">
    <property type="entry name" value="HLH_DNA-bd_sf"/>
</dbReference>
<keyword evidence="7" id="KW-1185">Reference proteome</keyword>
<sequence length="199" mass="22303">MGNRRRRRGIIEKRRRDRINHCLGELRRLVPAAVEKHGSQKLEKAEILQLTVEYLRLLSTSGNDTAPYDLQRLAADCRLAGYRECVTEVAKYLYSVEGLDQQSPLRNRLVSHLQYYGTQWAGTACHLRINATPPYQTPPWSANVTPVFNAGAHTAGMSSPEISLTNPNSCYAITSPLSGFQNSTRMVNGASNRQWLNSS</sequence>
<dbReference type="STRING" id="70415.A0A5S6R3C7"/>
<dbReference type="Pfam" id="PF07527">
    <property type="entry name" value="Hairy_orange"/>
    <property type="match status" value="1"/>
</dbReference>
<dbReference type="SMART" id="SM00511">
    <property type="entry name" value="ORANGE"/>
    <property type="match status" value="1"/>
</dbReference>
<evidence type="ECO:0000313" key="7">
    <source>
        <dbReference type="Proteomes" id="UP000046395"/>
    </source>
</evidence>
<accession>A0A5S6R3C7</accession>
<dbReference type="GO" id="GO:0005634">
    <property type="term" value="C:nucleus"/>
    <property type="evidence" value="ECO:0007669"/>
    <property type="project" value="UniProtKB-SubCell"/>
</dbReference>
<dbReference type="SUPFAM" id="SSF158457">
    <property type="entry name" value="Orange domain-like"/>
    <property type="match status" value="1"/>
</dbReference>
<dbReference type="PROSITE" id="PS51054">
    <property type="entry name" value="ORANGE"/>
    <property type="match status" value="1"/>
</dbReference>
<evidence type="ECO:0000313" key="8">
    <source>
        <dbReference type="WBParaSite" id="TMUE_3000014000.1"/>
    </source>
</evidence>
<dbReference type="GO" id="GO:0003677">
    <property type="term" value="F:DNA binding"/>
    <property type="evidence" value="ECO:0007669"/>
    <property type="project" value="InterPro"/>
</dbReference>
<reference evidence="8" key="1">
    <citation type="submission" date="2019-12" db="UniProtKB">
        <authorList>
            <consortium name="WormBaseParasite"/>
        </authorList>
    </citation>
    <scope>IDENTIFICATION</scope>
</reference>
<keyword evidence="2" id="KW-0805">Transcription regulation</keyword>
<comment type="subcellular location">
    <subcellularLocation>
        <location evidence="1">Nucleus</location>
    </subcellularLocation>
</comment>
<dbReference type="PANTHER" id="PTHR10985">
    <property type="entry name" value="BASIC HELIX-LOOP-HELIX TRANSCRIPTION FACTOR, HES-RELATED"/>
    <property type="match status" value="1"/>
</dbReference>
<dbReference type="PROSITE" id="PS50888">
    <property type="entry name" value="BHLH"/>
    <property type="match status" value="1"/>
</dbReference>
<dbReference type="Pfam" id="PF00010">
    <property type="entry name" value="HLH"/>
    <property type="match status" value="1"/>
</dbReference>
<dbReference type="SUPFAM" id="SSF47459">
    <property type="entry name" value="HLH, helix-loop-helix DNA-binding domain"/>
    <property type="match status" value="1"/>
</dbReference>
<dbReference type="GO" id="GO:0046983">
    <property type="term" value="F:protein dimerization activity"/>
    <property type="evidence" value="ECO:0007669"/>
    <property type="project" value="InterPro"/>
</dbReference>
<dbReference type="Proteomes" id="UP000046395">
    <property type="component" value="Unassembled WGS sequence"/>
</dbReference>
<dbReference type="InterPro" id="IPR003650">
    <property type="entry name" value="Orange_dom"/>
</dbReference>
<evidence type="ECO:0000256" key="1">
    <source>
        <dbReference type="ARBA" id="ARBA00004123"/>
    </source>
</evidence>
<evidence type="ECO:0000259" key="5">
    <source>
        <dbReference type="PROSITE" id="PS50888"/>
    </source>
</evidence>
<dbReference type="SMART" id="SM00353">
    <property type="entry name" value="HLH"/>
    <property type="match status" value="1"/>
</dbReference>
<evidence type="ECO:0000259" key="6">
    <source>
        <dbReference type="PROSITE" id="PS51054"/>
    </source>
</evidence>
<protein>
    <submittedName>
        <fullName evidence="8">BHLH domain-containing protein</fullName>
    </submittedName>
</protein>
<dbReference type="Gene3D" id="6.10.250.980">
    <property type="match status" value="1"/>
</dbReference>
<dbReference type="InterPro" id="IPR011598">
    <property type="entry name" value="bHLH_dom"/>
</dbReference>
<evidence type="ECO:0000256" key="2">
    <source>
        <dbReference type="ARBA" id="ARBA00023015"/>
    </source>
</evidence>
<keyword evidence="4" id="KW-0539">Nucleus</keyword>
<feature type="domain" description="Orange" evidence="6">
    <location>
        <begin position="80"/>
        <end position="113"/>
    </location>
</feature>
<dbReference type="InterPro" id="IPR050370">
    <property type="entry name" value="HES_HEY"/>
</dbReference>
<feature type="domain" description="BHLH" evidence="5">
    <location>
        <begin position="3"/>
        <end position="58"/>
    </location>
</feature>
<proteinExistence type="predicted"/>
<evidence type="ECO:0000256" key="3">
    <source>
        <dbReference type="ARBA" id="ARBA00023163"/>
    </source>
</evidence>
<name>A0A5S6R3C7_TRIMR</name>
<dbReference type="Gene3D" id="4.10.280.10">
    <property type="entry name" value="Helix-loop-helix DNA-binding domain"/>
    <property type="match status" value="1"/>
</dbReference>
<organism evidence="7 8">
    <name type="scientific">Trichuris muris</name>
    <name type="common">Mouse whipworm</name>
    <dbReference type="NCBI Taxonomy" id="70415"/>
    <lineage>
        <taxon>Eukaryota</taxon>
        <taxon>Metazoa</taxon>
        <taxon>Ecdysozoa</taxon>
        <taxon>Nematoda</taxon>
        <taxon>Enoplea</taxon>
        <taxon>Dorylaimia</taxon>
        <taxon>Trichinellida</taxon>
        <taxon>Trichuridae</taxon>
        <taxon>Trichuris</taxon>
    </lineage>
</organism>
<keyword evidence="3" id="KW-0804">Transcription</keyword>